<dbReference type="SUPFAM" id="SSF56925">
    <property type="entry name" value="OMPA-like"/>
    <property type="match status" value="1"/>
</dbReference>
<gene>
    <name evidence="2" type="ORF">METZ01_LOCUS34369</name>
</gene>
<dbReference type="Pfam" id="PF19573">
    <property type="entry name" value="DUF6089"/>
    <property type="match status" value="1"/>
</dbReference>
<reference evidence="2" key="1">
    <citation type="submission" date="2018-05" db="EMBL/GenBank/DDBJ databases">
        <authorList>
            <person name="Lanie J.A."/>
            <person name="Ng W.-L."/>
            <person name="Kazmierczak K.M."/>
            <person name="Andrzejewski T.M."/>
            <person name="Davidsen T.M."/>
            <person name="Wayne K.J."/>
            <person name="Tettelin H."/>
            <person name="Glass J.I."/>
            <person name="Rusch D."/>
            <person name="Podicherti R."/>
            <person name="Tsui H.-C.T."/>
            <person name="Winkler M.E."/>
        </authorList>
    </citation>
    <scope>NUCLEOTIDE SEQUENCE</scope>
</reference>
<organism evidence="2">
    <name type="scientific">marine metagenome</name>
    <dbReference type="NCBI Taxonomy" id="408172"/>
    <lineage>
        <taxon>unclassified sequences</taxon>
        <taxon>metagenomes</taxon>
        <taxon>ecological metagenomes</taxon>
    </lineage>
</organism>
<dbReference type="InterPro" id="IPR045743">
    <property type="entry name" value="DUF6089"/>
</dbReference>
<evidence type="ECO:0000313" key="2">
    <source>
        <dbReference type="EMBL" id="SUZ81515.1"/>
    </source>
</evidence>
<feature type="domain" description="DUF6089" evidence="1">
    <location>
        <begin position="5"/>
        <end position="228"/>
    </location>
</feature>
<name>A0A381QQ90_9ZZZZ</name>
<protein>
    <recommendedName>
        <fullName evidence="1">DUF6089 domain-containing protein</fullName>
    </recommendedName>
</protein>
<evidence type="ECO:0000259" key="1">
    <source>
        <dbReference type="Pfam" id="PF19573"/>
    </source>
</evidence>
<proteinExistence type="predicted"/>
<dbReference type="AlphaFoldDB" id="A0A381QQ90"/>
<sequence>MNKHISLFILMFLCSITLKCQFLEPGISIGLNSYSGDLKRGYSPFPGSIGIEIFNRFNMSSHQSFKISYKRGKIKGKDIINDALSTNRNMWFESKFSEISGKIEYNFLDYFNEVTKENFTPYLFFGIATTLLKNTKERNNTLGDKNKMLISIPFGTGFKYLINKQFSIALEFEIKKTFYDKIDITSGPIPSSTQGNLNKNYQYGNYNDKDFYYFTGFSISYIFYKIPCPKNSAPKNSIY</sequence>
<dbReference type="InterPro" id="IPR011250">
    <property type="entry name" value="OMP/PagP_B-barrel"/>
</dbReference>
<dbReference type="Gene3D" id="2.40.160.20">
    <property type="match status" value="1"/>
</dbReference>
<accession>A0A381QQ90</accession>
<dbReference type="EMBL" id="UINC01001471">
    <property type="protein sequence ID" value="SUZ81515.1"/>
    <property type="molecule type" value="Genomic_DNA"/>
</dbReference>